<dbReference type="InterPro" id="IPR029472">
    <property type="entry name" value="Copia-like_N"/>
</dbReference>
<dbReference type="EMBL" id="CP144697">
    <property type="protein sequence ID" value="WVZ14947.1"/>
    <property type="molecule type" value="Genomic_DNA"/>
</dbReference>
<feature type="domain" description="Retrotransposon Copia-like N-terminal" evidence="2">
    <location>
        <begin position="28"/>
        <end position="74"/>
    </location>
</feature>
<evidence type="ECO:0000313" key="3">
    <source>
        <dbReference type="EMBL" id="WVZ14947.1"/>
    </source>
</evidence>
<name>A0AAQ3NUC8_VIGMU</name>
<keyword evidence="4" id="KW-1185">Reference proteome</keyword>
<feature type="domain" description="Reverse transcriptase Ty1/copia-type" evidence="1">
    <location>
        <begin position="269"/>
        <end position="375"/>
    </location>
</feature>
<organism evidence="3 4">
    <name type="scientific">Vigna mungo</name>
    <name type="common">Black gram</name>
    <name type="synonym">Phaseolus mungo</name>
    <dbReference type="NCBI Taxonomy" id="3915"/>
    <lineage>
        <taxon>Eukaryota</taxon>
        <taxon>Viridiplantae</taxon>
        <taxon>Streptophyta</taxon>
        <taxon>Embryophyta</taxon>
        <taxon>Tracheophyta</taxon>
        <taxon>Spermatophyta</taxon>
        <taxon>Magnoliopsida</taxon>
        <taxon>eudicotyledons</taxon>
        <taxon>Gunneridae</taxon>
        <taxon>Pentapetalae</taxon>
        <taxon>rosids</taxon>
        <taxon>fabids</taxon>
        <taxon>Fabales</taxon>
        <taxon>Fabaceae</taxon>
        <taxon>Papilionoideae</taxon>
        <taxon>50 kb inversion clade</taxon>
        <taxon>NPAAA clade</taxon>
        <taxon>indigoferoid/millettioid clade</taxon>
        <taxon>Phaseoleae</taxon>
        <taxon>Vigna</taxon>
    </lineage>
</organism>
<dbReference type="AlphaFoldDB" id="A0AAQ3NUC8"/>
<dbReference type="PANTHER" id="PTHR37610:SF55">
    <property type="entry name" value="RETROTRANSPOSON COPIA-LIKE N-TERMINAL DOMAIN-CONTAINING PROTEIN"/>
    <property type="match status" value="1"/>
</dbReference>
<evidence type="ECO:0008006" key="5">
    <source>
        <dbReference type="Google" id="ProtNLM"/>
    </source>
</evidence>
<sequence>MASISQITSPTPDHLVNPAHPAHPLYLHPGENPSLVLVSPLLIERNFHQWVRDMVVALETQNKERFIHGTLPCPPTADPQYEAWHRSNQMDRFSYADKFGFLIFRIRFLPFIKDDYVIRFLRGLNESYAQVRSQIMMLDPMPSIVKTFSMVLQNERPFLLPTRSLPGTKNFVNIEIETFYFRIGFSAGYKKSKPTNKTSASLVDVDSSASPQPLNLDGIHTNDRKLVNMIIGSRPCLQKYKLCREIALGQWSNYHQIIRLLVANAGSIERHKARLIAKGFTQTKGMDFFETFSPVVKLTTVRFLISIVVSRNWFLYLLDVDNAFLHGDLDKDVYMKPPPGLILLEPHLVCKLHKSLYGLRRASRQWTSMLTSALISYVLTGDNMKAIIDVKQFLHQKFSIKDLSSLKFFLGFEVARSQQGLKQSTVSRSSIEVKYRALGSIACELQWLKYIAVDCHLIYAKIPDGLIVISHVPSKHQ</sequence>
<evidence type="ECO:0000259" key="2">
    <source>
        <dbReference type="Pfam" id="PF14244"/>
    </source>
</evidence>
<dbReference type="InterPro" id="IPR043502">
    <property type="entry name" value="DNA/RNA_pol_sf"/>
</dbReference>
<evidence type="ECO:0000313" key="4">
    <source>
        <dbReference type="Proteomes" id="UP001374535"/>
    </source>
</evidence>
<gene>
    <name evidence="3" type="ORF">V8G54_012513</name>
</gene>
<accession>A0AAQ3NUC8</accession>
<dbReference type="InterPro" id="IPR013103">
    <property type="entry name" value="RVT_2"/>
</dbReference>
<dbReference type="PANTHER" id="PTHR37610">
    <property type="entry name" value="CCHC-TYPE DOMAIN-CONTAINING PROTEIN"/>
    <property type="match status" value="1"/>
</dbReference>
<dbReference type="SUPFAM" id="SSF56672">
    <property type="entry name" value="DNA/RNA polymerases"/>
    <property type="match status" value="1"/>
</dbReference>
<protein>
    <recommendedName>
        <fullName evidence="5">Reverse transcriptase Ty1/copia-type domain-containing protein</fullName>
    </recommendedName>
</protein>
<reference evidence="3 4" key="1">
    <citation type="journal article" date="2023" name="Life. Sci Alliance">
        <title>Evolutionary insights into 3D genome organization and epigenetic landscape of Vigna mungo.</title>
        <authorList>
            <person name="Junaid A."/>
            <person name="Singh B."/>
            <person name="Bhatia S."/>
        </authorList>
    </citation>
    <scope>NUCLEOTIDE SEQUENCE [LARGE SCALE GENOMIC DNA]</scope>
    <source>
        <strain evidence="3">Urdbean</strain>
    </source>
</reference>
<dbReference type="Pfam" id="PF07727">
    <property type="entry name" value="RVT_2"/>
    <property type="match status" value="1"/>
</dbReference>
<dbReference type="Pfam" id="PF14244">
    <property type="entry name" value="Retrotran_gag_3"/>
    <property type="match status" value="1"/>
</dbReference>
<evidence type="ECO:0000259" key="1">
    <source>
        <dbReference type="Pfam" id="PF07727"/>
    </source>
</evidence>
<dbReference type="Proteomes" id="UP001374535">
    <property type="component" value="Chromosome 4"/>
</dbReference>
<proteinExistence type="predicted"/>